<keyword evidence="2" id="KW-1277">Toxin-antitoxin system</keyword>
<evidence type="ECO:0000256" key="6">
    <source>
        <dbReference type="ARBA" id="ARBA00022884"/>
    </source>
</evidence>
<dbReference type="Gene3D" id="3.30.920.30">
    <property type="entry name" value="Hypothetical protein"/>
    <property type="match status" value="1"/>
</dbReference>
<dbReference type="AlphaFoldDB" id="A0A660S8K1"/>
<sequence length="84" mass="10271">MAKILKVVENMFQLPPEMKFEDMVRVLEYFGWTRKNVVGSHFTYYRKGHMPITIVKHKNKVKRGYIKKIIDELNLEDWYEKHKK</sequence>
<dbReference type="InterPro" id="IPR038570">
    <property type="entry name" value="HicA_sf"/>
</dbReference>
<dbReference type="Proteomes" id="UP000282321">
    <property type="component" value="Unassembled WGS sequence"/>
</dbReference>
<evidence type="ECO:0000313" key="9">
    <source>
        <dbReference type="Proteomes" id="UP000282321"/>
    </source>
</evidence>
<keyword evidence="3" id="KW-0540">Nuclease</keyword>
<accession>A0A660S8K1</accession>
<evidence type="ECO:0000256" key="1">
    <source>
        <dbReference type="ARBA" id="ARBA00006620"/>
    </source>
</evidence>
<dbReference type="SUPFAM" id="SSF54786">
    <property type="entry name" value="YcfA/nrd intein domain"/>
    <property type="match status" value="1"/>
</dbReference>
<dbReference type="GO" id="GO:0016787">
    <property type="term" value="F:hydrolase activity"/>
    <property type="evidence" value="ECO:0007669"/>
    <property type="project" value="UniProtKB-KW"/>
</dbReference>
<comment type="caution">
    <text evidence="8">The sequence shown here is derived from an EMBL/GenBank/DDBJ whole genome shotgun (WGS) entry which is preliminary data.</text>
</comment>
<protein>
    <submittedName>
        <fullName evidence="8">Type II toxin-antitoxin system HicA family toxin</fullName>
    </submittedName>
</protein>
<keyword evidence="4" id="KW-0255">Endonuclease</keyword>
<reference evidence="8 9" key="1">
    <citation type="submission" date="2018-06" db="EMBL/GenBank/DDBJ databases">
        <title>Extensive metabolic versatility and redundancy in microbially diverse, dynamic hydrothermal sediments.</title>
        <authorList>
            <person name="Dombrowski N."/>
            <person name="Teske A."/>
            <person name="Baker B.J."/>
        </authorList>
    </citation>
    <scope>NUCLEOTIDE SEQUENCE [LARGE SCALE GENOMIC DNA]</scope>
    <source>
        <strain evidence="8">B35_G9</strain>
    </source>
</reference>
<dbReference type="InterPro" id="IPR012933">
    <property type="entry name" value="HicA_mRNA_interferase"/>
</dbReference>
<dbReference type="GO" id="GO:0004519">
    <property type="term" value="F:endonuclease activity"/>
    <property type="evidence" value="ECO:0007669"/>
    <property type="project" value="UniProtKB-KW"/>
</dbReference>
<evidence type="ECO:0000256" key="5">
    <source>
        <dbReference type="ARBA" id="ARBA00022801"/>
    </source>
</evidence>
<organism evidence="8 9">
    <name type="scientific">candidate division TA06 bacterium</name>
    <dbReference type="NCBI Taxonomy" id="2250710"/>
    <lineage>
        <taxon>Bacteria</taxon>
        <taxon>Bacteria division TA06</taxon>
    </lineage>
</organism>
<evidence type="ECO:0000256" key="7">
    <source>
        <dbReference type="ARBA" id="ARBA00023016"/>
    </source>
</evidence>
<gene>
    <name evidence="8" type="ORF">DRP44_04375</name>
</gene>
<evidence type="ECO:0000313" key="8">
    <source>
        <dbReference type="EMBL" id="RKX66335.1"/>
    </source>
</evidence>
<keyword evidence="7" id="KW-0346">Stress response</keyword>
<name>A0A660S8K1_UNCT6</name>
<dbReference type="Pfam" id="PF07927">
    <property type="entry name" value="HicA_toxin"/>
    <property type="match status" value="1"/>
</dbReference>
<keyword evidence="5" id="KW-0378">Hydrolase</keyword>
<proteinExistence type="inferred from homology"/>
<comment type="similarity">
    <text evidence="1">Belongs to the HicA mRNA interferase family.</text>
</comment>
<evidence type="ECO:0000256" key="4">
    <source>
        <dbReference type="ARBA" id="ARBA00022759"/>
    </source>
</evidence>
<evidence type="ECO:0000256" key="3">
    <source>
        <dbReference type="ARBA" id="ARBA00022722"/>
    </source>
</evidence>
<keyword evidence="6" id="KW-0694">RNA-binding</keyword>
<dbReference type="EMBL" id="QNBC01000047">
    <property type="protein sequence ID" value="RKX66335.1"/>
    <property type="molecule type" value="Genomic_DNA"/>
</dbReference>
<dbReference type="GO" id="GO:0003729">
    <property type="term" value="F:mRNA binding"/>
    <property type="evidence" value="ECO:0007669"/>
    <property type="project" value="InterPro"/>
</dbReference>
<evidence type="ECO:0000256" key="2">
    <source>
        <dbReference type="ARBA" id="ARBA00022649"/>
    </source>
</evidence>